<protein>
    <submittedName>
        <fullName evidence="4">Arylsulfatase</fullName>
    </submittedName>
</protein>
<dbReference type="GO" id="GO:0016787">
    <property type="term" value="F:hydrolase activity"/>
    <property type="evidence" value="ECO:0007669"/>
    <property type="project" value="UniProtKB-KW"/>
</dbReference>
<keyword evidence="5" id="KW-1185">Reference proteome</keyword>
<dbReference type="Gene3D" id="3.40.720.10">
    <property type="entry name" value="Alkaline Phosphatase, subunit A"/>
    <property type="match status" value="1"/>
</dbReference>
<dbReference type="PROSITE" id="PS00149">
    <property type="entry name" value="SULFATASE_2"/>
    <property type="match status" value="1"/>
</dbReference>
<dbReference type="PANTHER" id="PTHR43751">
    <property type="entry name" value="SULFATASE"/>
    <property type="match status" value="1"/>
</dbReference>
<comment type="similarity">
    <text evidence="1">Belongs to the sulfatase family.</text>
</comment>
<dbReference type="InterPro" id="IPR000917">
    <property type="entry name" value="Sulfatase_N"/>
</dbReference>
<dbReference type="SUPFAM" id="SSF53649">
    <property type="entry name" value="Alkaline phosphatase-like"/>
    <property type="match status" value="1"/>
</dbReference>
<name>A0A420G9V7_9SPHI</name>
<evidence type="ECO:0000256" key="1">
    <source>
        <dbReference type="ARBA" id="ARBA00008779"/>
    </source>
</evidence>
<dbReference type="Pfam" id="PF00884">
    <property type="entry name" value="Sulfatase"/>
    <property type="match status" value="1"/>
</dbReference>
<feature type="domain" description="Sulfatase N-terminal" evidence="3">
    <location>
        <begin position="37"/>
        <end position="404"/>
    </location>
</feature>
<dbReference type="EMBL" id="MCAQ01000001">
    <property type="protein sequence ID" value="RKF41964.1"/>
    <property type="molecule type" value="Genomic_DNA"/>
</dbReference>
<keyword evidence="2" id="KW-0378">Hydrolase</keyword>
<dbReference type="Proteomes" id="UP000286402">
    <property type="component" value="Unassembled WGS sequence"/>
</dbReference>
<proteinExistence type="inferred from homology"/>
<dbReference type="CDD" id="cd16143">
    <property type="entry name" value="ARS_like"/>
    <property type="match status" value="1"/>
</dbReference>
<dbReference type="InterPro" id="IPR052701">
    <property type="entry name" value="GAG_Ulvan_Degrading_Sulfatases"/>
</dbReference>
<evidence type="ECO:0000313" key="4">
    <source>
        <dbReference type="EMBL" id="RKF41964.1"/>
    </source>
</evidence>
<gene>
    <name evidence="4" type="ORF">BCY89_00160</name>
</gene>
<dbReference type="InterPro" id="IPR017850">
    <property type="entry name" value="Alkaline_phosphatase_core_sf"/>
</dbReference>
<dbReference type="InterPro" id="IPR024607">
    <property type="entry name" value="Sulfatase_CS"/>
</dbReference>
<evidence type="ECO:0000259" key="3">
    <source>
        <dbReference type="Pfam" id="PF00884"/>
    </source>
</evidence>
<evidence type="ECO:0000313" key="5">
    <source>
        <dbReference type="Proteomes" id="UP000286402"/>
    </source>
</evidence>
<organism evidence="4 5">
    <name type="scientific">Sphingobacterium siyangense</name>
    <dbReference type="NCBI Taxonomy" id="459529"/>
    <lineage>
        <taxon>Bacteria</taxon>
        <taxon>Pseudomonadati</taxon>
        <taxon>Bacteroidota</taxon>
        <taxon>Sphingobacteriia</taxon>
        <taxon>Sphingobacteriales</taxon>
        <taxon>Sphingobacteriaceae</taxon>
        <taxon>Sphingobacterium</taxon>
    </lineage>
</organism>
<accession>A0A420G9V7</accession>
<dbReference type="Gene3D" id="3.30.1120.10">
    <property type="match status" value="1"/>
</dbReference>
<dbReference type="PANTHER" id="PTHR43751:SF7">
    <property type="entry name" value="ARYLSULPHATASE A"/>
    <property type="match status" value="1"/>
</dbReference>
<dbReference type="PROSITE" id="PS00523">
    <property type="entry name" value="SULFATASE_1"/>
    <property type="match status" value="1"/>
</dbReference>
<comment type="caution">
    <text evidence="4">The sequence shown here is derived from an EMBL/GenBank/DDBJ whole genome shotgun (WGS) entry which is preliminary data.</text>
</comment>
<evidence type="ECO:0000256" key="2">
    <source>
        <dbReference type="ARBA" id="ARBA00022801"/>
    </source>
</evidence>
<sequence>MLDRFKNAASPLIGPCLLALFTLSTCYTYGQTPEKLPNVIMIYVDDLGYGDLSCYGATKIKTPNIDALAQNGLRFSRGHASSATCTPSRFALMTGVYPWREKGHNILPGDAALIVPTDKITLPRLFKNAGYHTGIVGKWHLGLGEKLTKDWNAEIKPGPNEVGFDYSFIFPATADRVPTVFMENSKIIGLSADDPIEVNYKTKVGTDPTGKENPELLKLNSSVGHNHTIVNGIGRIGYMSGGKLARWTDEELAGTFLSKAQRFLSDNRKSPFFLYYAVHQIHVPRMPATMFKGQSALGYRGDAILELDWVVGELTNKLKELNLLENTIIIFTSDNGPVLDDGYADGAVALTGDHKPAGPLRGWKTERYEGGTRVPFIVTWPARIKPGTSDVLVCQIDLLASFAKFFHQDLDHSEASDSQNILGSLLGESKNGRTVLVEEGYGDLAIVADDWKLIPGEGKKKTELYNLKNDIGEKNNLADSNPEKVKELTALLERETGKK</sequence>
<dbReference type="AlphaFoldDB" id="A0A420G9V7"/>
<reference evidence="4 5" key="1">
    <citation type="submission" date="2016-07" db="EMBL/GenBank/DDBJ databases">
        <title>Genome analysis of Sphingobacterium siyangense T12B17.</title>
        <authorList>
            <person name="Xu D."/>
            <person name="Su Y."/>
            <person name="Zheng S."/>
        </authorList>
    </citation>
    <scope>NUCLEOTIDE SEQUENCE [LARGE SCALE GENOMIC DNA]</scope>
    <source>
        <strain evidence="4 5">T12B17</strain>
    </source>
</reference>